<feature type="domain" description="BRX" evidence="5">
    <location>
        <begin position="147"/>
        <end position="202"/>
    </location>
</feature>
<feature type="region of interest" description="Disordered" evidence="4">
    <location>
        <begin position="253"/>
        <end position="281"/>
    </location>
</feature>
<reference evidence="6 7" key="1">
    <citation type="submission" date="2023-01" db="EMBL/GenBank/DDBJ databases">
        <authorList>
            <person name="Kreplak J."/>
        </authorList>
    </citation>
    <scope>NUCLEOTIDE SEQUENCE [LARGE SCALE GENOMIC DNA]</scope>
</reference>
<sequence>MSRGDKPEQQQEDSFAVCEGVKMFECITCNRKQTAEDRDDEEVGQSGTPGSKQAVKSLTAQIKDIVLKFTGASCKRSGSYRKGLRSSTNFVESSEGVRYPYMGGVTSGSPPPWELGVNYSNGNQSPRVQEAVVAADQVVVEEEIGNKVWVAQVEPGVDVTFVSLPDGGNDLKRIRFNREMFDKWQAQVWWGENYDRIRELYNVQRFNRQALNTPPPSEDEQRESSDPRHHQTVRNSPVAAWLNNDSMLRNQYCSPSGFTMSQGSSSNRQMHEAGSSMEASRASSRDELFFSNAVGIESEWVEQVEPGVFVTIRRLPDGNKELRRVRFSRQRFGDEDARKWWEENRERVQVQYI</sequence>
<dbReference type="PANTHER" id="PTHR46058">
    <property type="entry name" value="PROTEIN BREVIS RADIX-LIKE 1"/>
    <property type="match status" value="1"/>
</dbReference>
<feature type="compositionally biased region" description="Polar residues" evidence="4">
    <location>
        <begin position="253"/>
        <end position="268"/>
    </location>
</feature>
<evidence type="ECO:0000256" key="3">
    <source>
        <dbReference type="ARBA" id="ARBA00023242"/>
    </source>
</evidence>
<evidence type="ECO:0000256" key="4">
    <source>
        <dbReference type="SAM" id="MobiDB-lite"/>
    </source>
</evidence>
<dbReference type="GO" id="GO:0005634">
    <property type="term" value="C:nucleus"/>
    <property type="evidence" value="ECO:0007669"/>
    <property type="project" value="UniProtKB-SubCell"/>
</dbReference>
<dbReference type="PROSITE" id="PS51514">
    <property type="entry name" value="BRX"/>
    <property type="match status" value="2"/>
</dbReference>
<comment type="similarity">
    <text evidence="2">Belongs to the BRX family.</text>
</comment>
<dbReference type="EMBL" id="OX451736">
    <property type="protein sequence ID" value="CAI8588292.1"/>
    <property type="molecule type" value="Genomic_DNA"/>
</dbReference>
<comment type="subcellular location">
    <subcellularLocation>
        <location evidence="1">Nucleus</location>
    </subcellularLocation>
</comment>
<keyword evidence="7" id="KW-1185">Reference proteome</keyword>
<feature type="region of interest" description="Disordered" evidence="4">
    <location>
        <begin position="34"/>
        <end position="54"/>
    </location>
</feature>
<dbReference type="AlphaFoldDB" id="A0AAV0YS40"/>
<evidence type="ECO:0000259" key="5">
    <source>
        <dbReference type="PROSITE" id="PS51514"/>
    </source>
</evidence>
<dbReference type="Proteomes" id="UP001157006">
    <property type="component" value="Chromosome 1L"/>
</dbReference>
<name>A0AAV0YS40_VICFA</name>
<gene>
    <name evidence="6" type="ORF">VFH_I340600</name>
</gene>
<dbReference type="PANTHER" id="PTHR46058:SF26">
    <property type="entry name" value="PROTEIN BREVIS RADIX-LIKE 1"/>
    <property type="match status" value="1"/>
</dbReference>
<feature type="domain" description="BRX" evidence="5">
    <location>
        <begin position="298"/>
        <end position="353"/>
    </location>
</feature>
<dbReference type="Pfam" id="PF08381">
    <property type="entry name" value="BRX"/>
    <property type="match status" value="2"/>
</dbReference>
<accession>A0AAV0YS40</accession>
<dbReference type="InterPro" id="IPR013591">
    <property type="entry name" value="Brevis_radix_dom"/>
</dbReference>
<dbReference type="Pfam" id="PF13713">
    <property type="entry name" value="BRX_N"/>
    <property type="match status" value="1"/>
</dbReference>
<dbReference type="InterPro" id="IPR027988">
    <property type="entry name" value="BRX_N"/>
</dbReference>
<dbReference type="InterPro" id="IPR044532">
    <property type="entry name" value="BRX-like"/>
</dbReference>
<organism evidence="6 7">
    <name type="scientific">Vicia faba</name>
    <name type="common">Broad bean</name>
    <name type="synonym">Faba vulgaris</name>
    <dbReference type="NCBI Taxonomy" id="3906"/>
    <lineage>
        <taxon>Eukaryota</taxon>
        <taxon>Viridiplantae</taxon>
        <taxon>Streptophyta</taxon>
        <taxon>Embryophyta</taxon>
        <taxon>Tracheophyta</taxon>
        <taxon>Spermatophyta</taxon>
        <taxon>Magnoliopsida</taxon>
        <taxon>eudicotyledons</taxon>
        <taxon>Gunneridae</taxon>
        <taxon>Pentapetalae</taxon>
        <taxon>rosids</taxon>
        <taxon>fabids</taxon>
        <taxon>Fabales</taxon>
        <taxon>Fabaceae</taxon>
        <taxon>Papilionoideae</taxon>
        <taxon>50 kb inversion clade</taxon>
        <taxon>NPAAA clade</taxon>
        <taxon>Hologalegina</taxon>
        <taxon>IRL clade</taxon>
        <taxon>Fabeae</taxon>
        <taxon>Vicia</taxon>
    </lineage>
</organism>
<evidence type="ECO:0000256" key="2">
    <source>
        <dbReference type="ARBA" id="ARBA00009057"/>
    </source>
</evidence>
<evidence type="ECO:0000313" key="7">
    <source>
        <dbReference type="Proteomes" id="UP001157006"/>
    </source>
</evidence>
<keyword evidence="3" id="KW-0539">Nucleus</keyword>
<protein>
    <recommendedName>
        <fullName evidence="5">BRX domain-containing protein</fullName>
    </recommendedName>
</protein>
<proteinExistence type="inferred from homology"/>
<feature type="compositionally biased region" description="Polar residues" evidence="4">
    <location>
        <begin position="45"/>
        <end position="54"/>
    </location>
</feature>
<evidence type="ECO:0000313" key="6">
    <source>
        <dbReference type="EMBL" id="CAI8588292.1"/>
    </source>
</evidence>
<evidence type="ECO:0000256" key="1">
    <source>
        <dbReference type="ARBA" id="ARBA00004123"/>
    </source>
</evidence>
<feature type="region of interest" description="Disordered" evidence="4">
    <location>
        <begin position="208"/>
        <end position="237"/>
    </location>
</feature>